<keyword evidence="5" id="KW-0862">Zinc</keyword>
<feature type="domain" description="Cyclin-like" evidence="9">
    <location>
        <begin position="226"/>
        <end position="307"/>
    </location>
</feature>
<keyword evidence="7" id="KW-0804">Transcription</keyword>
<dbReference type="Pfam" id="PF08271">
    <property type="entry name" value="Zn_Ribbon_TF"/>
    <property type="match status" value="1"/>
</dbReference>
<dbReference type="Pfam" id="PF00382">
    <property type="entry name" value="TFIIB"/>
    <property type="match status" value="2"/>
</dbReference>
<dbReference type="RefSeq" id="WP_267645097.1">
    <property type="nucleotide sequence ID" value="NZ_JANHGR010000001.1"/>
</dbReference>
<dbReference type="SUPFAM" id="SSF47954">
    <property type="entry name" value="Cyclin-like"/>
    <property type="match status" value="2"/>
</dbReference>
<evidence type="ECO:0000256" key="7">
    <source>
        <dbReference type="ARBA" id="ARBA00023163"/>
    </source>
</evidence>
<keyword evidence="4" id="KW-0479">Metal-binding</keyword>
<evidence type="ECO:0000256" key="8">
    <source>
        <dbReference type="SAM" id="MobiDB-lite"/>
    </source>
</evidence>
<dbReference type="AlphaFoldDB" id="A0ABD6BV92"/>
<keyword evidence="6" id="KW-0805">Transcription regulation</keyword>
<reference evidence="10 11" key="1">
    <citation type="journal article" date="2019" name="Int. J. Syst. Evol. Microbiol.">
        <title>The Global Catalogue of Microorganisms (GCM) 10K type strain sequencing project: providing services to taxonomists for standard genome sequencing and annotation.</title>
        <authorList>
            <consortium name="The Broad Institute Genomics Platform"/>
            <consortium name="The Broad Institute Genome Sequencing Center for Infectious Disease"/>
            <person name="Wu L."/>
            <person name="Ma J."/>
        </authorList>
    </citation>
    <scope>NUCLEOTIDE SEQUENCE [LARGE SCALE GENOMIC DNA]</scope>
    <source>
        <strain evidence="10 11">CGMCC 1.12859</strain>
    </source>
</reference>
<dbReference type="PRINTS" id="PR00685">
    <property type="entry name" value="TIFACTORIIB"/>
</dbReference>
<organism evidence="10 11">
    <name type="scientific">Halolamina litorea</name>
    <dbReference type="NCBI Taxonomy" id="1515593"/>
    <lineage>
        <taxon>Archaea</taxon>
        <taxon>Methanobacteriati</taxon>
        <taxon>Methanobacteriota</taxon>
        <taxon>Stenosarchaea group</taxon>
        <taxon>Halobacteria</taxon>
        <taxon>Halobacteriales</taxon>
        <taxon>Haloferacaceae</taxon>
    </lineage>
</organism>
<evidence type="ECO:0000256" key="3">
    <source>
        <dbReference type="ARBA" id="ARBA00022737"/>
    </source>
</evidence>
<evidence type="ECO:0000256" key="4">
    <source>
        <dbReference type="ARBA" id="ARBA00022771"/>
    </source>
</evidence>
<feature type="domain" description="Cyclin-like" evidence="9">
    <location>
        <begin position="132"/>
        <end position="213"/>
    </location>
</feature>
<comment type="caution">
    <text evidence="10">The sequence shown here is derived from an EMBL/GenBank/DDBJ whole genome shotgun (WGS) entry which is preliminary data.</text>
</comment>
<evidence type="ECO:0000259" key="9">
    <source>
        <dbReference type="SMART" id="SM00385"/>
    </source>
</evidence>
<dbReference type="Proteomes" id="UP001597139">
    <property type="component" value="Unassembled WGS sequence"/>
</dbReference>
<evidence type="ECO:0000256" key="5">
    <source>
        <dbReference type="ARBA" id="ARBA00022833"/>
    </source>
</evidence>
<evidence type="ECO:0000313" key="10">
    <source>
        <dbReference type="EMBL" id="MFD1568942.1"/>
    </source>
</evidence>
<comment type="similarity">
    <text evidence="1">Belongs to the TFIIB family.</text>
</comment>
<dbReference type="InterPro" id="IPR013150">
    <property type="entry name" value="TFIIB_cyclin"/>
</dbReference>
<evidence type="ECO:0000256" key="1">
    <source>
        <dbReference type="ARBA" id="ARBA00010857"/>
    </source>
</evidence>
<dbReference type="InterPro" id="IPR013137">
    <property type="entry name" value="Znf_TFIIB"/>
</dbReference>
<sequence>MSQRAIYGRSFDETDGQTLPAETTCPECDGALRTEGGETSCSVCGLIIDEYRIDHQGGVGGYVDDEETERTGPPLTFGRHDRGLSTTIGWNRDAKGNTLPAAKRRRLNRQRTQNRRAKWRSKAERNLGHACFEIARLVSALELPTVVRESASKTYRTAQQADLITGRSIESMAAGAVYAACRCGGFAVSASAVADVSVSSTDHVQHAYSVLNVELSLETPVIQPGSLIPKLATGCDCSPQVQHRALELATQAVDAGLANGRNPAGVAAGCLYTAVSEHDGVTTQAEIAAAAEVSVETVRSRYQELQDRV</sequence>
<dbReference type="PANTHER" id="PTHR11618:SF13">
    <property type="entry name" value="TRANSCRIPTION INITIATION FACTOR IIB"/>
    <property type="match status" value="1"/>
</dbReference>
<name>A0ABD6BV92_9EURY</name>
<dbReference type="PANTHER" id="PTHR11618">
    <property type="entry name" value="TRANSCRIPTION INITIATION FACTOR IIB-RELATED"/>
    <property type="match status" value="1"/>
</dbReference>
<evidence type="ECO:0000313" key="11">
    <source>
        <dbReference type="Proteomes" id="UP001597139"/>
    </source>
</evidence>
<dbReference type="InterPro" id="IPR013763">
    <property type="entry name" value="Cyclin-like_dom"/>
</dbReference>
<keyword evidence="4" id="KW-0863">Zinc-finger</keyword>
<dbReference type="Gene3D" id="1.10.472.170">
    <property type="match status" value="1"/>
</dbReference>
<protein>
    <recommendedName>
        <fullName evidence="2">Transcription initiation factor IIB</fullName>
    </recommendedName>
</protein>
<dbReference type="SMART" id="SM00385">
    <property type="entry name" value="CYCLIN"/>
    <property type="match status" value="2"/>
</dbReference>
<evidence type="ECO:0000256" key="6">
    <source>
        <dbReference type="ARBA" id="ARBA00023015"/>
    </source>
</evidence>
<dbReference type="InterPro" id="IPR036915">
    <property type="entry name" value="Cyclin-like_sf"/>
</dbReference>
<proteinExistence type="inferred from homology"/>
<gene>
    <name evidence="10" type="ORF">ACFSAU_15715</name>
</gene>
<dbReference type="InterPro" id="IPR000812">
    <property type="entry name" value="TFIIB"/>
</dbReference>
<keyword evidence="3" id="KW-0677">Repeat</keyword>
<accession>A0ABD6BV92</accession>
<dbReference type="PROSITE" id="PS00782">
    <property type="entry name" value="TFIIB"/>
    <property type="match status" value="1"/>
</dbReference>
<evidence type="ECO:0000256" key="2">
    <source>
        <dbReference type="ARBA" id="ARBA00013932"/>
    </source>
</evidence>
<dbReference type="Gene3D" id="1.10.472.10">
    <property type="entry name" value="Cyclin-like"/>
    <property type="match status" value="1"/>
</dbReference>
<feature type="region of interest" description="Disordered" evidence="8">
    <location>
        <begin position="1"/>
        <end position="20"/>
    </location>
</feature>
<dbReference type="InterPro" id="IPR023486">
    <property type="entry name" value="TFIIB_CS"/>
</dbReference>
<dbReference type="EMBL" id="JBHUCZ010000029">
    <property type="protein sequence ID" value="MFD1568942.1"/>
    <property type="molecule type" value="Genomic_DNA"/>
</dbReference>
<keyword evidence="11" id="KW-1185">Reference proteome</keyword>